<reference evidence="1 2" key="1">
    <citation type="journal article" date="2011" name="Genome Res.">
        <title>Phylogeny-wide analysis of social amoeba genomes highlights ancient origins for complex intercellular communication.</title>
        <authorList>
            <person name="Heidel A.J."/>
            <person name="Lawal H.M."/>
            <person name="Felder M."/>
            <person name="Schilde C."/>
            <person name="Helps N.R."/>
            <person name="Tunggal B."/>
            <person name="Rivero F."/>
            <person name="John U."/>
            <person name="Schleicher M."/>
            <person name="Eichinger L."/>
            <person name="Platzer M."/>
            <person name="Noegel A.A."/>
            <person name="Schaap P."/>
            <person name="Gloeckner G."/>
        </authorList>
    </citation>
    <scope>NUCLEOTIDE SEQUENCE [LARGE SCALE GENOMIC DNA]</scope>
    <source>
        <strain evidence="2">ATCC 26659 / Pp 5 / PN500</strain>
    </source>
</reference>
<comment type="caution">
    <text evidence="1">The sequence shown here is derived from an EMBL/GenBank/DDBJ whole genome shotgun (WGS) entry which is preliminary data.</text>
</comment>
<dbReference type="RefSeq" id="XP_020433288.1">
    <property type="nucleotide sequence ID" value="XM_020576876.1"/>
</dbReference>
<dbReference type="AlphaFoldDB" id="D3BBY7"/>
<dbReference type="EMBL" id="ADBJ01000026">
    <property type="protein sequence ID" value="EFA81170.1"/>
    <property type="molecule type" value="Genomic_DNA"/>
</dbReference>
<organism evidence="1 2">
    <name type="scientific">Heterostelium pallidum (strain ATCC 26659 / Pp 5 / PN500)</name>
    <name type="common">Cellular slime mold</name>
    <name type="synonym">Polysphondylium pallidum</name>
    <dbReference type="NCBI Taxonomy" id="670386"/>
    <lineage>
        <taxon>Eukaryota</taxon>
        <taxon>Amoebozoa</taxon>
        <taxon>Evosea</taxon>
        <taxon>Eumycetozoa</taxon>
        <taxon>Dictyostelia</taxon>
        <taxon>Acytosteliales</taxon>
        <taxon>Acytosteliaceae</taxon>
        <taxon>Heterostelium</taxon>
    </lineage>
</organism>
<sequence>MKTPGILSKLMMKAIEQKNVEMVEFMINRYSPPIKNLDALLKTTLKTGNVQIFNMIKQYIQLPPSKIYKILKYFSDVEFVKQMFEAEVTSIHINKYISQLVKCSYKDVKWCHIDILRYLIDRSETGYTFQPDVECILSHREVNPFQFEPDQLPYYHLAMMAYYTESPDMVFVAKQVVSFKNCLFLEYIIDSNFLVENGSLEMVMKFRKHQQPTTHIYSLSATESLEILAFVRNNGQVSMEYNAYRELIYRHDHRTVLYIHDEEIMPLFFLQSYLINIDLFIGIVQRTNDDYTINSFSWGIQHFGRLFQAGFRDYFDRDDTMIKLIKNRQKSDFELAAKSFKRLVDPLEFLEIGDLEWMDEMLEKKLCLSQTKDSLRFSFLLYEYFGSEIAHSKYNRLFVS</sequence>
<accession>D3BBY7</accession>
<dbReference type="GeneID" id="31361491"/>
<name>D3BBY7_HETP5</name>
<protein>
    <submittedName>
        <fullName evidence="1">Uncharacterized protein</fullName>
    </submittedName>
</protein>
<evidence type="ECO:0000313" key="2">
    <source>
        <dbReference type="Proteomes" id="UP000001396"/>
    </source>
</evidence>
<gene>
    <name evidence="1" type="ORF">PPL_06007</name>
</gene>
<proteinExistence type="predicted"/>
<dbReference type="InParanoid" id="D3BBY7"/>
<evidence type="ECO:0000313" key="1">
    <source>
        <dbReference type="EMBL" id="EFA81170.1"/>
    </source>
</evidence>
<dbReference type="Proteomes" id="UP000001396">
    <property type="component" value="Unassembled WGS sequence"/>
</dbReference>
<keyword evidence="2" id="KW-1185">Reference proteome</keyword>